<comment type="pathway">
    <text evidence="1 8">Cofactor biosynthesis; (R)-pantothenate biosynthesis; (R)-pantothenate from (R)-pantoate and beta-alanine: step 1/1.</text>
</comment>
<dbReference type="SUPFAM" id="SSF52374">
    <property type="entry name" value="Nucleotidylyl transferase"/>
    <property type="match status" value="1"/>
</dbReference>
<sequence>MLHLESLETLRTTRKAWVKSGASIAFVPTMGNLHQGHLRLVEHARTLADKVIVSIYVNPMQFGANEDLDSYPRTLSADMEKLKAAGADAVFTPTTEMVYPRGLSEQTFVEVPRISNELCGASRPGHFRGVATIVCKLFNMVQPDHAVFGKKDYQQLLVIRLMAEDLSLPINIHGVNTERASDGLALSSRNGYLNDSQRQQAAQIYAVLQSAQQAMLKHGVASTEDVRRLEQESQQQLKAAGFTPDYVSIRRQQDLAPAAANDTALVILVAAYLGKTRLIDNLEVTLG</sequence>
<evidence type="ECO:0000256" key="8">
    <source>
        <dbReference type="HAMAP-Rule" id="MF_00158"/>
    </source>
</evidence>
<dbReference type="Pfam" id="PF02569">
    <property type="entry name" value="Pantoate_ligase"/>
    <property type="match status" value="1"/>
</dbReference>
<keyword evidence="6 8" id="KW-0067">ATP-binding</keyword>
<dbReference type="GO" id="GO:0004592">
    <property type="term" value="F:pantoate-beta-alanine ligase activity"/>
    <property type="evidence" value="ECO:0007669"/>
    <property type="project" value="UniProtKB-UniRule"/>
</dbReference>
<dbReference type="InterPro" id="IPR042176">
    <property type="entry name" value="Pantoate_ligase_C"/>
</dbReference>
<dbReference type="NCBIfam" id="TIGR00018">
    <property type="entry name" value="panC"/>
    <property type="match status" value="1"/>
</dbReference>
<feature type="binding site" evidence="8">
    <location>
        <begin position="30"/>
        <end position="37"/>
    </location>
    <ligand>
        <name>ATP</name>
        <dbReference type="ChEBI" id="CHEBI:30616"/>
    </ligand>
</feature>
<comment type="miscellaneous">
    <text evidence="8">The reaction proceeds by a bi uni uni bi ping pong mechanism.</text>
</comment>
<organism evidence="9 10">
    <name type="scientific">Aliidiomarina shirensis</name>
    <dbReference type="NCBI Taxonomy" id="1048642"/>
    <lineage>
        <taxon>Bacteria</taxon>
        <taxon>Pseudomonadati</taxon>
        <taxon>Pseudomonadota</taxon>
        <taxon>Gammaproteobacteria</taxon>
        <taxon>Alteromonadales</taxon>
        <taxon>Idiomarinaceae</taxon>
        <taxon>Aliidiomarina</taxon>
    </lineage>
</organism>
<evidence type="ECO:0000256" key="6">
    <source>
        <dbReference type="ARBA" id="ARBA00022840"/>
    </source>
</evidence>
<feature type="binding site" evidence="8">
    <location>
        <begin position="186"/>
        <end position="189"/>
    </location>
    <ligand>
        <name>ATP</name>
        <dbReference type="ChEBI" id="CHEBI:30616"/>
    </ligand>
</feature>
<dbReference type="FunFam" id="3.30.1300.10:FF:000001">
    <property type="entry name" value="Pantothenate synthetase"/>
    <property type="match status" value="1"/>
</dbReference>
<comment type="subunit">
    <text evidence="8">Homodimer.</text>
</comment>
<dbReference type="OrthoDB" id="9773087at2"/>
<keyword evidence="10" id="KW-1185">Reference proteome</keyword>
<dbReference type="EMBL" id="PIPP01000004">
    <property type="protein sequence ID" value="RUO36211.1"/>
    <property type="molecule type" value="Genomic_DNA"/>
</dbReference>
<proteinExistence type="inferred from homology"/>
<comment type="caution">
    <text evidence="8">Lacks conserved residue(s) required for the propagation of feature annotation.</text>
</comment>
<feature type="binding site" evidence="8">
    <location>
        <position position="61"/>
    </location>
    <ligand>
        <name>(R)-pantoate</name>
        <dbReference type="ChEBI" id="CHEBI:15980"/>
    </ligand>
</feature>
<evidence type="ECO:0000313" key="10">
    <source>
        <dbReference type="Proteomes" id="UP000286934"/>
    </source>
</evidence>
<dbReference type="UniPathway" id="UPA00028">
    <property type="reaction ID" value="UER00005"/>
</dbReference>
<evidence type="ECO:0000256" key="2">
    <source>
        <dbReference type="ARBA" id="ARBA00009256"/>
    </source>
</evidence>
<evidence type="ECO:0000313" key="9">
    <source>
        <dbReference type="EMBL" id="RUO36211.1"/>
    </source>
</evidence>
<keyword evidence="8" id="KW-0963">Cytoplasm</keyword>
<dbReference type="CDD" id="cd00560">
    <property type="entry name" value="PanC"/>
    <property type="match status" value="1"/>
</dbReference>
<comment type="caution">
    <text evidence="9">The sequence shown here is derived from an EMBL/GenBank/DDBJ whole genome shotgun (WGS) entry which is preliminary data.</text>
</comment>
<dbReference type="Gene3D" id="3.30.1300.10">
    <property type="entry name" value="Pantoate-beta-alanine ligase, C-terminal domain"/>
    <property type="match status" value="1"/>
</dbReference>
<name>A0A432WR25_9GAMM</name>
<dbReference type="NCBIfam" id="TIGR00125">
    <property type="entry name" value="cyt_tran_rel"/>
    <property type="match status" value="1"/>
</dbReference>
<dbReference type="AlphaFoldDB" id="A0A432WR25"/>
<protein>
    <recommendedName>
        <fullName evidence="8">Pantothenate synthetase</fullName>
        <shortName evidence="8">PS</shortName>
        <ecNumber evidence="8">6.3.2.1</ecNumber>
    </recommendedName>
    <alternativeName>
        <fullName evidence="8">Pantoate--beta-alanine ligase</fullName>
    </alternativeName>
    <alternativeName>
        <fullName evidence="8">Pantoate-activating enzyme</fullName>
    </alternativeName>
</protein>
<gene>
    <name evidence="8" type="primary">panC</name>
    <name evidence="9" type="ORF">CWE13_10110</name>
</gene>
<dbReference type="GO" id="GO:0015940">
    <property type="term" value="P:pantothenate biosynthetic process"/>
    <property type="evidence" value="ECO:0007669"/>
    <property type="project" value="UniProtKB-UniRule"/>
</dbReference>
<evidence type="ECO:0000256" key="7">
    <source>
        <dbReference type="ARBA" id="ARBA00048258"/>
    </source>
</evidence>
<keyword evidence="5 8" id="KW-0547">Nucleotide-binding</keyword>
<feature type="binding site" evidence="8">
    <location>
        <position position="61"/>
    </location>
    <ligand>
        <name>beta-alanine</name>
        <dbReference type="ChEBI" id="CHEBI:57966"/>
    </ligand>
</feature>
<comment type="similarity">
    <text evidence="2 8">Belongs to the pantothenate synthetase family.</text>
</comment>
<keyword evidence="4 8" id="KW-0566">Pantothenate biosynthesis</keyword>
<comment type="catalytic activity">
    <reaction evidence="7 8">
        <text>(R)-pantoate + beta-alanine + ATP = (R)-pantothenate + AMP + diphosphate + H(+)</text>
        <dbReference type="Rhea" id="RHEA:10912"/>
        <dbReference type="ChEBI" id="CHEBI:15378"/>
        <dbReference type="ChEBI" id="CHEBI:15980"/>
        <dbReference type="ChEBI" id="CHEBI:29032"/>
        <dbReference type="ChEBI" id="CHEBI:30616"/>
        <dbReference type="ChEBI" id="CHEBI:33019"/>
        <dbReference type="ChEBI" id="CHEBI:57966"/>
        <dbReference type="ChEBI" id="CHEBI:456215"/>
        <dbReference type="EC" id="6.3.2.1"/>
    </reaction>
</comment>
<dbReference type="PANTHER" id="PTHR21299">
    <property type="entry name" value="CYTIDYLATE KINASE/PANTOATE-BETA-ALANINE LIGASE"/>
    <property type="match status" value="1"/>
</dbReference>
<evidence type="ECO:0000256" key="3">
    <source>
        <dbReference type="ARBA" id="ARBA00022598"/>
    </source>
</evidence>
<dbReference type="HAMAP" id="MF_00158">
    <property type="entry name" value="PanC"/>
    <property type="match status" value="1"/>
</dbReference>
<dbReference type="Gene3D" id="3.40.50.620">
    <property type="entry name" value="HUPs"/>
    <property type="match status" value="1"/>
</dbReference>
<accession>A0A432WR25</accession>
<dbReference type="InterPro" id="IPR014729">
    <property type="entry name" value="Rossmann-like_a/b/a_fold"/>
</dbReference>
<dbReference type="InterPro" id="IPR003721">
    <property type="entry name" value="Pantoate_ligase"/>
</dbReference>
<dbReference type="InterPro" id="IPR004821">
    <property type="entry name" value="Cyt_trans-like"/>
</dbReference>
<comment type="subcellular location">
    <subcellularLocation>
        <location evidence="8">Cytoplasm</location>
    </subcellularLocation>
</comment>
<reference evidence="10" key="1">
    <citation type="journal article" date="2018" name="Front. Microbiol.">
        <title>Genome-Based Analysis Reveals the Taxonomy and Diversity of the Family Idiomarinaceae.</title>
        <authorList>
            <person name="Liu Y."/>
            <person name="Lai Q."/>
            <person name="Shao Z."/>
        </authorList>
    </citation>
    <scope>NUCLEOTIDE SEQUENCE [LARGE SCALE GENOMIC DNA]</scope>
    <source>
        <strain evidence="10">AIS</strain>
    </source>
</reference>
<keyword evidence="3 8" id="KW-0436">Ligase</keyword>
<feature type="binding site" evidence="8">
    <location>
        <position position="155"/>
    </location>
    <ligand>
        <name>(R)-pantoate</name>
        <dbReference type="ChEBI" id="CHEBI:15980"/>
    </ligand>
</feature>
<dbReference type="PANTHER" id="PTHR21299:SF1">
    <property type="entry name" value="PANTOATE--BETA-ALANINE LIGASE"/>
    <property type="match status" value="1"/>
</dbReference>
<feature type="active site" description="Proton donor" evidence="8">
    <location>
        <position position="37"/>
    </location>
</feature>
<evidence type="ECO:0000256" key="4">
    <source>
        <dbReference type="ARBA" id="ARBA00022655"/>
    </source>
</evidence>
<evidence type="ECO:0000256" key="5">
    <source>
        <dbReference type="ARBA" id="ARBA00022741"/>
    </source>
</evidence>
<dbReference type="FunFam" id="3.40.50.620:FF:000013">
    <property type="entry name" value="Pantothenate synthetase"/>
    <property type="match status" value="1"/>
</dbReference>
<dbReference type="GO" id="GO:0005829">
    <property type="term" value="C:cytosol"/>
    <property type="evidence" value="ECO:0007669"/>
    <property type="project" value="TreeGrafter"/>
</dbReference>
<dbReference type="EC" id="6.3.2.1" evidence="8"/>
<comment type="function">
    <text evidence="8">Catalyzes the condensation of pantoate with beta-alanine in an ATP-dependent reaction via a pantoyl-adenylate intermediate.</text>
</comment>
<dbReference type="RefSeq" id="WP_126808271.1">
    <property type="nucleotide sequence ID" value="NZ_PIPP01000004.1"/>
</dbReference>
<evidence type="ECO:0000256" key="1">
    <source>
        <dbReference type="ARBA" id="ARBA00004990"/>
    </source>
</evidence>
<feature type="binding site" evidence="8">
    <location>
        <begin position="149"/>
        <end position="152"/>
    </location>
    <ligand>
        <name>ATP</name>
        <dbReference type="ChEBI" id="CHEBI:30616"/>
    </ligand>
</feature>
<dbReference type="GO" id="GO:0005524">
    <property type="term" value="F:ATP binding"/>
    <property type="evidence" value="ECO:0007669"/>
    <property type="project" value="UniProtKB-KW"/>
</dbReference>
<dbReference type="Proteomes" id="UP000286934">
    <property type="component" value="Unassembled WGS sequence"/>
</dbReference>